<name>S9TJK3_9TRYP</name>
<protein>
    <submittedName>
        <fullName evidence="2">Uncharacterized protein</fullName>
    </submittedName>
</protein>
<dbReference type="PANTHER" id="PTHR35615:SF8">
    <property type="entry name" value="TRANSMEMBRANE PROTEIN"/>
    <property type="match status" value="1"/>
</dbReference>
<reference evidence="2 3" key="1">
    <citation type="journal article" date="2013" name="PLoS ONE">
        <title>Predicting the Proteins of Angomonas deanei, Strigomonas culicis and Their Respective Endosymbionts Reveals New Aspects of the Trypanosomatidae Family.</title>
        <authorList>
            <person name="Motta M.C."/>
            <person name="Martins A.C."/>
            <person name="de Souza S.S."/>
            <person name="Catta-Preta C.M."/>
            <person name="Silva R."/>
            <person name="Klein C.C."/>
            <person name="de Almeida L.G."/>
            <person name="de Lima Cunha O."/>
            <person name="Ciapina L.P."/>
            <person name="Brocchi M."/>
            <person name="Colabardini A.C."/>
            <person name="de Araujo Lima B."/>
            <person name="Machado C.R."/>
            <person name="de Almeida Soares C.M."/>
            <person name="Probst C.M."/>
            <person name="de Menezes C.B."/>
            <person name="Thompson C.E."/>
            <person name="Bartholomeu D.C."/>
            <person name="Gradia D.F."/>
            <person name="Pavoni D.P."/>
            <person name="Grisard E.C."/>
            <person name="Fantinatti-Garboggini F."/>
            <person name="Marchini F.K."/>
            <person name="Rodrigues-Luiz G.F."/>
            <person name="Wagner G."/>
            <person name="Goldman G.H."/>
            <person name="Fietto J.L."/>
            <person name="Elias M.C."/>
            <person name="Goldman M.H."/>
            <person name="Sagot M.F."/>
            <person name="Pereira M."/>
            <person name="Stoco P.H."/>
            <person name="de Mendonca-Neto R.P."/>
            <person name="Teixeira S.M."/>
            <person name="Maciel T.E."/>
            <person name="de Oliveira Mendes T.A."/>
            <person name="Urmenyi T.P."/>
            <person name="de Souza W."/>
            <person name="Schenkman S."/>
            <person name="de Vasconcelos A.T."/>
        </authorList>
    </citation>
    <scope>NUCLEOTIDE SEQUENCE [LARGE SCALE GENOMIC DNA]</scope>
</reference>
<dbReference type="InterPro" id="IPR027417">
    <property type="entry name" value="P-loop_NTPase"/>
</dbReference>
<dbReference type="Proteomes" id="UP000015354">
    <property type="component" value="Unassembled WGS sequence"/>
</dbReference>
<dbReference type="OrthoDB" id="277748at2759"/>
<keyword evidence="3" id="KW-1185">Reference proteome</keyword>
<evidence type="ECO:0000313" key="3">
    <source>
        <dbReference type="Proteomes" id="UP000015354"/>
    </source>
</evidence>
<accession>S9TJK3</accession>
<organism evidence="2 3">
    <name type="scientific">Strigomonas culicis</name>
    <dbReference type="NCBI Taxonomy" id="28005"/>
    <lineage>
        <taxon>Eukaryota</taxon>
        <taxon>Discoba</taxon>
        <taxon>Euglenozoa</taxon>
        <taxon>Kinetoplastea</taxon>
        <taxon>Metakinetoplastina</taxon>
        <taxon>Trypanosomatida</taxon>
        <taxon>Trypanosomatidae</taxon>
        <taxon>Strigomonadinae</taxon>
        <taxon>Strigomonas</taxon>
    </lineage>
</organism>
<evidence type="ECO:0000313" key="2">
    <source>
        <dbReference type="EMBL" id="EPY16538.1"/>
    </source>
</evidence>
<gene>
    <name evidence="2" type="ORF">STCU_11158</name>
</gene>
<feature type="compositionally biased region" description="Basic and acidic residues" evidence="1">
    <location>
        <begin position="1"/>
        <end position="41"/>
    </location>
</feature>
<comment type="caution">
    <text evidence="2">The sequence shown here is derived from an EMBL/GenBank/DDBJ whole genome shotgun (WGS) entry which is preliminary data.</text>
</comment>
<evidence type="ECO:0000256" key="1">
    <source>
        <dbReference type="SAM" id="MobiDB-lite"/>
    </source>
</evidence>
<dbReference type="SUPFAM" id="SSF52540">
    <property type="entry name" value="P-loop containing nucleoside triphosphate hydrolases"/>
    <property type="match status" value="1"/>
</dbReference>
<dbReference type="PANTHER" id="PTHR35615">
    <property type="entry name" value="PRESENT IN THE OUTER MITOCHONDRIAL MEMBRANE PROTEOME 22-RELATED"/>
    <property type="match status" value="1"/>
</dbReference>
<proteinExistence type="predicted"/>
<feature type="region of interest" description="Disordered" evidence="1">
    <location>
        <begin position="1"/>
        <end position="80"/>
    </location>
</feature>
<dbReference type="EMBL" id="ATMH01011066">
    <property type="protein sequence ID" value="EPY16538.1"/>
    <property type="molecule type" value="Genomic_DNA"/>
</dbReference>
<sequence>MDAEKRQNRERDLQQREQEREQEKKAFQEQQRAEEEREKARVAALLERPAPGGPVADKTKHSSSSPADKYADVSPQGVPTTIDVNEENAVKTLVLIEKIGKSNIAFRHSDNTVTYKNKSIDVTEAKSRSEGSFNYQSSVVHDVREAVCSGFNAAVLSVEAPNTASRFDSPVWPVLNRIVRSVLHANTQENGELNPHFDLTCAFGYINNDRVKDLLSEDESSPFESIVVHPSPIYGPRIQQLRYGQITSGNGFEEVLSASLSRASEDTVLSTMTEGVAVAFVLAKQIRIVDGKEDIFLSSLVVASAGSDATPYECGLNRIRNDYGTIFHLVLGGPCYTCFMFNTADDDSIRVVGGNKGESAAQELSRLFDLLEKMAVLKNYPLRSGSVKRFIKFVEKALQEGQNRLKGDVDDTQRAKLERYTNEQQRLLKGAYKMLEDAGISATEV</sequence>
<dbReference type="AlphaFoldDB" id="S9TJK3"/>